<protein>
    <submittedName>
        <fullName evidence="1">Uncharacterized protein</fullName>
    </submittedName>
</protein>
<reference evidence="1" key="1">
    <citation type="submission" date="2023-10" db="EMBL/GenBank/DDBJ databases">
        <authorList>
            <person name="Rodriguez Cubillos JULIANA M."/>
            <person name="De Vega J."/>
        </authorList>
    </citation>
    <scope>NUCLEOTIDE SEQUENCE</scope>
</reference>
<gene>
    <name evidence="1" type="ORF">MILVUS5_LOCUS2756</name>
</gene>
<accession>A0ACB0IJH1</accession>
<dbReference type="EMBL" id="CASHSV030000001">
    <property type="protein sequence ID" value="CAJ2631127.1"/>
    <property type="molecule type" value="Genomic_DNA"/>
</dbReference>
<keyword evidence="2" id="KW-1185">Reference proteome</keyword>
<evidence type="ECO:0000313" key="2">
    <source>
        <dbReference type="Proteomes" id="UP001177021"/>
    </source>
</evidence>
<proteinExistence type="predicted"/>
<sequence>MSALKLSATASIYYVRSATTTTKPLFISFSNTISSSRNIHQQHSRIRYIPSTTKFPISSNQTKPSSFSDNNNFAGFSGKPLVSNVPSPPQSQPQPEPSKLLTLPTILTLGRVAAVPLLVATFYMDGWRGTTATTTIFIAASFTDWLDGYIARKMKLKSSFGAFLDPVADKLMVAATLVLLCTRPLDAGVFGQAPWLLPIPSIAIIGREITMSAVREWAASQDSKLLEAVAVNNLGKWKTATQMTALAILLATRDSSHGVAAFAVGSGVALLYTSAGLALWSLVVYMRKIWKVLLR</sequence>
<comment type="caution">
    <text evidence="1">The sequence shown here is derived from an EMBL/GenBank/DDBJ whole genome shotgun (WGS) entry which is preliminary data.</text>
</comment>
<organism evidence="1 2">
    <name type="scientific">Trifolium pratense</name>
    <name type="common">Red clover</name>
    <dbReference type="NCBI Taxonomy" id="57577"/>
    <lineage>
        <taxon>Eukaryota</taxon>
        <taxon>Viridiplantae</taxon>
        <taxon>Streptophyta</taxon>
        <taxon>Embryophyta</taxon>
        <taxon>Tracheophyta</taxon>
        <taxon>Spermatophyta</taxon>
        <taxon>Magnoliopsida</taxon>
        <taxon>eudicotyledons</taxon>
        <taxon>Gunneridae</taxon>
        <taxon>Pentapetalae</taxon>
        <taxon>rosids</taxon>
        <taxon>fabids</taxon>
        <taxon>Fabales</taxon>
        <taxon>Fabaceae</taxon>
        <taxon>Papilionoideae</taxon>
        <taxon>50 kb inversion clade</taxon>
        <taxon>NPAAA clade</taxon>
        <taxon>Hologalegina</taxon>
        <taxon>IRL clade</taxon>
        <taxon>Trifolieae</taxon>
        <taxon>Trifolium</taxon>
    </lineage>
</organism>
<name>A0ACB0IJH1_TRIPR</name>
<evidence type="ECO:0000313" key="1">
    <source>
        <dbReference type="EMBL" id="CAJ2631127.1"/>
    </source>
</evidence>
<dbReference type="Proteomes" id="UP001177021">
    <property type="component" value="Unassembled WGS sequence"/>
</dbReference>